<reference evidence="2 3" key="1">
    <citation type="journal article" date="2015" name="Genome Biol. Evol.">
        <title>Comparative Genomics of a Bacterivorous Green Alga Reveals Evolutionary Causalities and Consequences of Phago-Mixotrophic Mode of Nutrition.</title>
        <authorList>
            <person name="Burns J.A."/>
            <person name="Paasch A."/>
            <person name="Narechania A."/>
            <person name="Kim E."/>
        </authorList>
    </citation>
    <scope>NUCLEOTIDE SEQUENCE [LARGE SCALE GENOMIC DNA]</scope>
    <source>
        <strain evidence="2 3">PLY_AMNH</strain>
    </source>
</reference>
<protein>
    <submittedName>
        <fullName evidence="2">Uncharacterized protein</fullName>
    </submittedName>
</protein>
<gene>
    <name evidence="2" type="ORF">CYMTET_32943</name>
</gene>
<keyword evidence="3" id="KW-1185">Reference proteome</keyword>
<dbReference type="Proteomes" id="UP001190700">
    <property type="component" value="Unassembled WGS sequence"/>
</dbReference>
<dbReference type="Gene3D" id="3.60.130.30">
    <property type="match status" value="1"/>
</dbReference>
<organism evidence="2 3">
    <name type="scientific">Cymbomonas tetramitiformis</name>
    <dbReference type="NCBI Taxonomy" id="36881"/>
    <lineage>
        <taxon>Eukaryota</taxon>
        <taxon>Viridiplantae</taxon>
        <taxon>Chlorophyta</taxon>
        <taxon>Pyramimonadophyceae</taxon>
        <taxon>Pyramimonadales</taxon>
        <taxon>Pyramimonadaceae</taxon>
        <taxon>Cymbomonas</taxon>
    </lineage>
</organism>
<proteinExistence type="predicted"/>
<evidence type="ECO:0000313" key="3">
    <source>
        <dbReference type="Proteomes" id="UP001190700"/>
    </source>
</evidence>
<name>A0AAE0FDT7_9CHLO</name>
<accession>A0AAE0FDT7</accession>
<comment type="caution">
    <text evidence="2">The sequence shown here is derived from an EMBL/GenBank/DDBJ whole genome shotgun (WGS) entry which is preliminary data.</text>
</comment>
<evidence type="ECO:0000313" key="2">
    <source>
        <dbReference type="EMBL" id="KAK3257992.1"/>
    </source>
</evidence>
<dbReference type="EMBL" id="LGRX02019908">
    <property type="protein sequence ID" value="KAK3257992.1"/>
    <property type="molecule type" value="Genomic_DNA"/>
</dbReference>
<evidence type="ECO:0000256" key="1">
    <source>
        <dbReference type="SAM" id="MobiDB-lite"/>
    </source>
</evidence>
<dbReference type="AlphaFoldDB" id="A0AAE0FDT7"/>
<feature type="region of interest" description="Disordered" evidence="1">
    <location>
        <begin position="1"/>
        <end position="45"/>
    </location>
</feature>
<sequence>MRPGGKHKMSGKDVRFGGAQTKEQPSKKSAAAVPRKPGATVKKPKVSLKAAARAEVLDKAAAGVLQSSGPSEQGIRTNVSALTTANITGSAVSDAEQRVVFLGPLGSEAANALLRHFGDCAPLSIHFLEDVAAAAVELSSPAAVKLALQKTDFSLDGQKITVGTRCSSASDAAEALVEGLPSSQVSPRHMRFSTHTMELLACAGREGATVAIREYVRTASSSDGPVKNPDTLLRKILQRERENRALLCTGTSLRWLGTVDGQPLPASKRAALLALLEALDWKALGNVRNPTGKGSIKVENSFSLGMATNKLEAKGPFSTPFAFRPHMGMWNGLSVKKRHKEVWDAAIALLRSVDPEYHCTSIGFNKNFRGSPHRDDKDAGPQVATALGDYSGGCLRVYSQEGIIDVNTRDRWCRFDGRYKHEVLPFSGTRYRCIAHR</sequence>